<protein>
    <submittedName>
        <fullName evidence="9">Uncharacterized protein</fullName>
    </submittedName>
</protein>
<proteinExistence type="predicted"/>
<dbReference type="Proteomes" id="UP000824120">
    <property type="component" value="Chromosome 12"/>
</dbReference>
<comment type="caution">
    <text evidence="9">The sequence shown here is derived from an EMBL/GenBank/DDBJ whole genome shotgun (WGS) entry which is preliminary data.</text>
</comment>
<feature type="coiled-coil region" evidence="6">
    <location>
        <begin position="87"/>
        <end position="114"/>
    </location>
</feature>
<comment type="subcellular location">
    <subcellularLocation>
        <location evidence="1">Nucleus</location>
    </subcellularLocation>
</comment>
<dbReference type="InterPro" id="IPR002100">
    <property type="entry name" value="TF_MADSbox"/>
</dbReference>
<dbReference type="InterPro" id="IPR050142">
    <property type="entry name" value="MADS-box/MEF2_TF"/>
</dbReference>
<dbReference type="InterPro" id="IPR033896">
    <property type="entry name" value="MEF2-like_N"/>
</dbReference>
<evidence type="ECO:0000259" key="8">
    <source>
        <dbReference type="PROSITE" id="PS51297"/>
    </source>
</evidence>
<dbReference type="Pfam" id="PF00319">
    <property type="entry name" value="SRF-TF"/>
    <property type="match status" value="1"/>
</dbReference>
<dbReference type="InterPro" id="IPR036879">
    <property type="entry name" value="TF_MADSbox_sf"/>
</dbReference>
<evidence type="ECO:0000313" key="10">
    <source>
        <dbReference type="Proteomes" id="UP000824120"/>
    </source>
</evidence>
<evidence type="ECO:0000256" key="4">
    <source>
        <dbReference type="ARBA" id="ARBA00023163"/>
    </source>
</evidence>
<dbReference type="AlphaFoldDB" id="A0A9J5WE70"/>
<keyword evidence="10" id="KW-1185">Reference proteome</keyword>
<accession>A0A9J5WE70</accession>
<dbReference type="EMBL" id="JACXVP010000012">
    <property type="protein sequence ID" value="KAG5573182.1"/>
    <property type="molecule type" value="Genomic_DNA"/>
</dbReference>
<keyword evidence="6" id="KW-0175">Coiled coil</keyword>
<dbReference type="GO" id="GO:0009908">
    <property type="term" value="P:flower development"/>
    <property type="evidence" value="ECO:0007669"/>
    <property type="project" value="UniProtKB-ARBA"/>
</dbReference>
<feature type="domain" description="MADS-box" evidence="7">
    <location>
        <begin position="1"/>
        <end position="61"/>
    </location>
</feature>
<dbReference type="PROSITE" id="PS00350">
    <property type="entry name" value="MADS_BOX_1"/>
    <property type="match status" value="1"/>
</dbReference>
<evidence type="ECO:0000256" key="3">
    <source>
        <dbReference type="ARBA" id="ARBA00023125"/>
    </source>
</evidence>
<evidence type="ECO:0000259" key="7">
    <source>
        <dbReference type="PROSITE" id="PS50066"/>
    </source>
</evidence>
<dbReference type="OrthoDB" id="1898716at2759"/>
<evidence type="ECO:0000256" key="6">
    <source>
        <dbReference type="SAM" id="Coils"/>
    </source>
</evidence>
<organism evidence="9 10">
    <name type="scientific">Solanum commersonii</name>
    <name type="common">Commerson's wild potato</name>
    <name type="synonym">Commerson's nightshade</name>
    <dbReference type="NCBI Taxonomy" id="4109"/>
    <lineage>
        <taxon>Eukaryota</taxon>
        <taxon>Viridiplantae</taxon>
        <taxon>Streptophyta</taxon>
        <taxon>Embryophyta</taxon>
        <taxon>Tracheophyta</taxon>
        <taxon>Spermatophyta</taxon>
        <taxon>Magnoliopsida</taxon>
        <taxon>eudicotyledons</taxon>
        <taxon>Gunneridae</taxon>
        <taxon>Pentapetalae</taxon>
        <taxon>asterids</taxon>
        <taxon>lamiids</taxon>
        <taxon>Solanales</taxon>
        <taxon>Solanaceae</taxon>
        <taxon>Solanoideae</taxon>
        <taxon>Solaneae</taxon>
        <taxon>Solanum</taxon>
    </lineage>
</organism>
<dbReference type="FunFam" id="3.40.1810.10:FF:000030">
    <property type="entry name" value="Agamous-like MADS-box protein AGL13"/>
    <property type="match status" value="1"/>
</dbReference>
<keyword evidence="3" id="KW-0238">DNA-binding</keyword>
<evidence type="ECO:0000256" key="5">
    <source>
        <dbReference type="ARBA" id="ARBA00023242"/>
    </source>
</evidence>
<dbReference type="GO" id="GO:0005634">
    <property type="term" value="C:nucleus"/>
    <property type="evidence" value="ECO:0007669"/>
    <property type="project" value="UniProtKB-SubCell"/>
</dbReference>
<dbReference type="Pfam" id="PF01486">
    <property type="entry name" value="K-box"/>
    <property type="match status" value="1"/>
</dbReference>
<dbReference type="PRINTS" id="PR00404">
    <property type="entry name" value="MADSDOMAIN"/>
</dbReference>
<keyword evidence="5" id="KW-0539">Nucleus</keyword>
<dbReference type="GO" id="GO:0045944">
    <property type="term" value="P:positive regulation of transcription by RNA polymerase II"/>
    <property type="evidence" value="ECO:0007669"/>
    <property type="project" value="InterPro"/>
</dbReference>
<name>A0A9J5WE70_SOLCO</name>
<dbReference type="PANTHER" id="PTHR48019">
    <property type="entry name" value="SERUM RESPONSE FACTOR HOMOLOG"/>
    <property type="match status" value="1"/>
</dbReference>
<keyword evidence="2" id="KW-0805">Transcription regulation</keyword>
<dbReference type="GO" id="GO:0000977">
    <property type="term" value="F:RNA polymerase II transcription regulatory region sequence-specific DNA binding"/>
    <property type="evidence" value="ECO:0007669"/>
    <property type="project" value="InterPro"/>
</dbReference>
<feature type="domain" description="K-box" evidence="8">
    <location>
        <begin position="87"/>
        <end position="178"/>
    </location>
</feature>
<sequence>MVRGKTEIKRIENTRSRQVTFTKRRGGLLKKAFELSVLCDAEVSLIIFSQKGKFFEFSSSSTNKTIERYQKNDKNLRHDKLLLEQTTEHLKEEVMSMTRNLEVLENSKRRLLGEDLESCSIDELQKVEGQLDQSLRNIRAKKYEARPLPLFIDRQEDESPQTRKMEVDTQLFIGLHER</sequence>
<dbReference type="CDD" id="cd00265">
    <property type="entry name" value="MADS_MEF2_like"/>
    <property type="match status" value="1"/>
</dbReference>
<evidence type="ECO:0000313" key="9">
    <source>
        <dbReference type="EMBL" id="KAG5573182.1"/>
    </source>
</evidence>
<dbReference type="GO" id="GO:0099402">
    <property type="term" value="P:plant organ development"/>
    <property type="evidence" value="ECO:0007669"/>
    <property type="project" value="UniProtKB-ARBA"/>
</dbReference>
<dbReference type="GO" id="GO:0046983">
    <property type="term" value="F:protein dimerization activity"/>
    <property type="evidence" value="ECO:0007669"/>
    <property type="project" value="InterPro"/>
</dbReference>
<dbReference type="PROSITE" id="PS50066">
    <property type="entry name" value="MADS_BOX_2"/>
    <property type="match status" value="1"/>
</dbReference>
<dbReference type="SUPFAM" id="SSF55455">
    <property type="entry name" value="SRF-like"/>
    <property type="match status" value="1"/>
</dbReference>
<dbReference type="InterPro" id="IPR002487">
    <property type="entry name" value="TF_Kbox"/>
</dbReference>
<evidence type="ECO:0000256" key="2">
    <source>
        <dbReference type="ARBA" id="ARBA00023015"/>
    </source>
</evidence>
<keyword evidence="4" id="KW-0804">Transcription</keyword>
<dbReference type="SMART" id="SM00432">
    <property type="entry name" value="MADS"/>
    <property type="match status" value="1"/>
</dbReference>
<gene>
    <name evidence="9" type="ORF">H5410_062948</name>
</gene>
<dbReference type="PROSITE" id="PS51297">
    <property type="entry name" value="K_BOX"/>
    <property type="match status" value="1"/>
</dbReference>
<dbReference type="Gene3D" id="3.40.1810.10">
    <property type="entry name" value="Transcription factor, MADS-box"/>
    <property type="match status" value="1"/>
</dbReference>
<dbReference type="GO" id="GO:0003700">
    <property type="term" value="F:DNA-binding transcription factor activity"/>
    <property type="evidence" value="ECO:0007669"/>
    <property type="project" value="InterPro"/>
</dbReference>
<evidence type="ECO:0000256" key="1">
    <source>
        <dbReference type="ARBA" id="ARBA00004123"/>
    </source>
</evidence>
<reference evidence="9 10" key="1">
    <citation type="submission" date="2020-09" db="EMBL/GenBank/DDBJ databases">
        <title>De no assembly of potato wild relative species, Solanum commersonii.</title>
        <authorList>
            <person name="Cho K."/>
        </authorList>
    </citation>
    <scope>NUCLEOTIDE SEQUENCE [LARGE SCALE GENOMIC DNA]</scope>
    <source>
        <strain evidence="9">LZ3.2</strain>
        <tissue evidence="9">Leaf</tissue>
    </source>
</reference>